<keyword evidence="5" id="KW-0677">Repeat</keyword>
<evidence type="ECO:0000313" key="15">
    <source>
        <dbReference type="Proteomes" id="UP000594468"/>
    </source>
</evidence>
<feature type="compositionally biased region" description="Basic and acidic residues" evidence="12">
    <location>
        <begin position="235"/>
        <end position="246"/>
    </location>
</feature>
<evidence type="ECO:0000256" key="12">
    <source>
        <dbReference type="SAM" id="MobiDB-lite"/>
    </source>
</evidence>
<dbReference type="GO" id="GO:0016651">
    <property type="term" value="F:oxidoreductase activity, acting on NAD(P)H"/>
    <property type="evidence" value="ECO:0007669"/>
    <property type="project" value="InterPro"/>
</dbReference>
<dbReference type="PANTHER" id="PTHR10849:SF24">
    <property type="entry name" value="NADH-QUINONE OXIDOREDUCTASE SUBUNIT I 2"/>
    <property type="match status" value="1"/>
</dbReference>
<feature type="compositionally biased region" description="Low complexity" evidence="12">
    <location>
        <begin position="196"/>
        <end position="205"/>
    </location>
</feature>
<keyword evidence="7" id="KW-0408">Iron</keyword>
<evidence type="ECO:0000256" key="11">
    <source>
        <dbReference type="ARBA" id="ARBA00023136"/>
    </source>
</evidence>
<keyword evidence="2" id="KW-0004">4Fe-4S</keyword>
<dbReference type="InterPro" id="IPR017900">
    <property type="entry name" value="4Fe4S_Fe_S_CS"/>
</dbReference>
<evidence type="ECO:0000256" key="7">
    <source>
        <dbReference type="ARBA" id="ARBA00023004"/>
    </source>
</evidence>
<evidence type="ECO:0000256" key="1">
    <source>
        <dbReference type="ARBA" id="ARBA00022475"/>
    </source>
</evidence>
<keyword evidence="10" id="KW-0830">Ubiquinone</keyword>
<dbReference type="PROSITE" id="PS00198">
    <property type="entry name" value="4FE4S_FER_1"/>
    <property type="match status" value="1"/>
</dbReference>
<feature type="compositionally biased region" description="Basic and acidic residues" evidence="12">
    <location>
        <begin position="181"/>
        <end position="192"/>
    </location>
</feature>
<dbReference type="GO" id="GO:0048038">
    <property type="term" value="F:quinone binding"/>
    <property type="evidence" value="ECO:0007669"/>
    <property type="project" value="UniProtKB-KW"/>
</dbReference>
<dbReference type="Pfam" id="PF12838">
    <property type="entry name" value="Fer4_7"/>
    <property type="match status" value="1"/>
</dbReference>
<evidence type="ECO:0000256" key="5">
    <source>
        <dbReference type="ARBA" id="ARBA00022737"/>
    </source>
</evidence>
<keyword evidence="8" id="KW-0411">Iron-sulfur</keyword>
<accession>A0A7S8ICZ7</accession>
<evidence type="ECO:0000256" key="9">
    <source>
        <dbReference type="ARBA" id="ARBA00023027"/>
    </source>
</evidence>
<dbReference type="GO" id="GO:0046872">
    <property type="term" value="F:metal ion binding"/>
    <property type="evidence" value="ECO:0007669"/>
    <property type="project" value="UniProtKB-KW"/>
</dbReference>
<dbReference type="PANTHER" id="PTHR10849">
    <property type="entry name" value="NADH DEHYDROGENASE UBIQUINONE IRON-SULFUR PROTEIN 8, MITOCHONDRIAL"/>
    <property type="match status" value="1"/>
</dbReference>
<keyword evidence="6" id="KW-1278">Translocase</keyword>
<gene>
    <name evidence="14" type="ORF">G4Y79_15030</name>
</gene>
<sequence>MWITFRHFMQTYVDDVRYGFRKYAPDMNNFEVRQGVDAQGAFTVQYPDEKLAMPERFRFVPFLVVEDYDHEERPGKDWCTSCGICAKVCPPQCIWIVRSNDPETGRPVPEPEAFFIDIDICMNCGFCAEFCPFDAIKMDHDYELASYDRTTNHIFDKEKLSKEFRYWKTIAPTRAIEEAEARGGWEHKDAQKAARRGGSARTSRTNQDTGRAEKREAVASREAVAEAPASATSAEDEKAKRREAALQRKAARAAKTETAESAPSEAEGQQPWNDSEDEKAKRREAALRRKAARAAKRADDSE</sequence>
<feature type="compositionally biased region" description="Low complexity" evidence="12">
    <location>
        <begin position="220"/>
        <end position="233"/>
    </location>
</feature>
<dbReference type="InterPro" id="IPR010226">
    <property type="entry name" value="NADH_quinone_OxRdtase_chainI"/>
</dbReference>
<organism evidence="14 15">
    <name type="scientific">Phototrophicus methaneseepsis</name>
    <dbReference type="NCBI Taxonomy" id="2710758"/>
    <lineage>
        <taxon>Bacteria</taxon>
        <taxon>Bacillati</taxon>
        <taxon>Chloroflexota</taxon>
        <taxon>Candidatus Thermofontia</taxon>
        <taxon>Phototrophicales</taxon>
        <taxon>Phototrophicaceae</taxon>
        <taxon>Phototrophicus</taxon>
    </lineage>
</organism>
<keyword evidence="11" id="KW-0472">Membrane</keyword>
<evidence type="ECO:0000256" key="10">
    <source>
        <dbReference type="ARBA" id="ARBA00023075"/>
    </source>
</evidence>
<reference evidence="14 15" key="1">
    <citation type="submission" date="2020-02" db="EMBL/GenBank/DDBJ databases">
        <authorList>
            <person name="Zheng R.K."/>
            <person name="Sun C.M."/>
        </authorList>
    </citation>
    <scope>NUCLEOTIDE SEQUENCE [LARGE SCALE GENOMIC DNA]</scope>
    <source>
        <strain evidence="15">rifampicinis</strain>
    </source>
</reference>
<feature type="domain" description="4Fe-4S ferredoxin-type" evidence="13">
    <location>
        <begin position="70"/>
        <end position="99"/>
    </location>
</feature>
<dbReference type="GO" id="GO:0051539">
    <property type="term" value="F:4 iron, 4 sulfur cluster binding"/>
    <property type="evidence" value="ECO:0007669"/>
    <property type="project" value="UniProtKB-KW"/>
</dbReference>
<dbReference type="GO" id="GO:0016020">
    <property type="term" value="C:membrane"/>
    <property type="evidence" value="ECO:0007669"/>
    <property type="project" value="InterPro"/>
</dbReference>
<evidence type="ECO:0000313" key="14">
    <source>
        <dbReference type="EMBL" id="QPC81016.1"/>
    </source>
</evidence>
<dbReference type="SUPFAM" id="SSF54862">
    <property type="entry name" value="4Fe-4S ferredoxins"/>
    <property type="match status" value="1"/>
</dbReference>
<dbReference type="PROSITE" id="PS51379">
    <property type="entry name" value="4FE4S_FER_2"/>
    <property type="match status" value="2"/>
</dbReference>
<evidence type="ECO:0000256" key="3">
    <source>
        <dbReference type="ARBA" id="ARBA00022719"/>
    </source>
</evidence>
<keyword evidence="15" id="KW-1185">Reference proteome</keyword>
<evidence type="ECO:0000256" key="6">
    <source>
        <dbReference type="ARBA" id="ARBA00022967"/>
    </source>
</evidence>
<feature type="domain" description="4Fe-4S ferredoxin-type" evidence="13">
    <location>
        <begin position="112"/>
        <end position="141"/>
    </location>
</feature>
<proteinExistence type="predicted"/>
<dbReference type="InterPro" id="IPR017896">
    <property type="entry name" value="4Fe4S_Fe-S-bd"/>
</dbReference>
<evidence type="ECO:0000259" key="13">
    <source>
        <dbReference type="PROSITE" id="PS51379"/>
    </source>
</evidence>
<dbReference type="AlphaFoldDB" id="A0A7S8ICZ7"/>
<evidence type="ECO:0000256" key="8">
    <source>
        <dbReference type="ARBA" id="ARBA00023014"/>
    </source>
</evidence>
<keyword evidence="4" id="KW-0479">Metal-binding</keyword>
<keyword evidence="3" id="KW-0874">Quinone</keyword>
<feature type="compositionally biased region" description="Basic and acidic residues" evidence="12">
    <location>
        <begin position="278"/>
        <end position="287"/>
    </location>
</feature>
<keyword evidence="1" id="KW-1003">Cell membrane</keyword>
<dbReference type="EMBL" id="CP062983">
    <property type="protein sequence ID" value="QPC81016.1"/>
    <property type="molecule type" value="Genomic_DNA"/>
</dbReference>
<dbReference type="KEGG" id="pmet:G4Y79_15030"/>
<protein>
    <submittedName>
        <fullName evidence="14">4Fe-4S binding protein</fullName>
    </submittedName>
</protein>
<feature type="region of interest" description="Disordered" evidence="12">
    <location>
        <begin position="181"/>
        <end position="302"/>
    </location>
</feature>
<evidence type="ECO:0000256" key="4">
    <source>
        <dbReference type="ARBA" id="ARBA00022723"/>
    </source>
</evidence>
<evidence type="ECO:0000256" key="2">
    <source>
        <dbReference type="ARBA" id="ARBA00022485"/>
    </source>
</evidence>
<dbReference type="Gene3D" id="3.30.70.3270">
    <property type="match status" value="1"/>
</dbReference>
<dbReference type="Proteomes" id="UP000594468">
    <property type="component" value="Chromosome"/>
</dbReference>
<name>A0A7S8ICZ7_9CHLR</name>
<keyword evidence="9" id="KW-0520">NAD</keyword>
<dbReference type="RefSeq" id="WP_195169089.1">
    <property type="nucleotide sequence ID" value="NZ_CP062983.1"/>
</dbReference>
<feature type="compositionally biased region" description="Basic and acidic residues" evidence="12">
    <location>
        <begin position="210"/>
        <end position="219"/>
    </location>
</feature>